<reference evidence="6" key="1">
    <citation type="submission" date="2025-08" db="UniProtKB">
        <authorList>
            <consortium name="RefSeq"/>
        </authorList>
    </citation>
    <scope>IDENTIFICATION</scope>
    <source>
        <tissue evidence="6">Muscle</tissue>
    </source>
</reference>
<accession>A0ABM1RWV2</accession>
<dbReference type="PANTHER" id="PTHR10150:SF0">
    <property type="entry name" value="DNA REPAIR ENDONUCLEASE XPF"/>
    <property type="match status" value="1"/>
</dbReference>
<evidence type="ECO:0000313" key="6">
    <source>
        <dbReference type="RefSeq" id="XP_022235857.1"/>
    </source>
</evidence>
<feature type="compositionally biased region" description="Basic and acidic residues" evidence="4">
    <location>
        <begin position="216"/>
        <end position="233"/>
    </location>
</feature>
<evidence type="ECO:0000256" key="1">
    <source>
        <dbReference type="ARBA" id="ARBA00022763"/>
    </source>
</evidence>
<evidence type="ECO:0000256" key="2">
    <source>
        <dbReference type="ARBA" id="ARBA00022801"/>
    </source>
</evidence>
<keyword evidence="5" id="KW-1185">Reference proteome</keyword>
<evidence type="ECO:0000256" key="3">
    <source>
        <dbReference type="ARBA" id="ARBA00023204"/>
    </source>
</evidence>
<dbReference type="PANTHER" id="PTHR10150">
    <property type="entry name" value="DNA REPAIR ENDONUCLEASE XPF"/>
    <property type="match status" value="1"/>
</dbReference>
<organism evidence="5 6">
    <name type="scientific">Limulus polyphemus</name>
    <name type="common">Atlantic horseshoe crab</name>
    <dbReference type="NCBI Taxonomy" id="6850"/>
    <lineage>
        <taxon>Eukaryota</taxon>
        <taxon>Metazoa</taxon>
        <taxon>Ecdysozoa</taxon>
        <taxon>Arthropoda</taxon>
        <taxon>Chelicerata</taxon>
        <taxon>Merostomata</taxon>
        <taxon>Xiphosura</taxon>
        <taxon>Limulidae</taxon>
        <taxon>Limulus</taxon>
    </lineage>
</organism>
<evidence type="ECO:0000256" key="4">
    <source>
        <dbReference type="SAM" id="MobiDB-lite"/>
    </source>
</evidence>
<evidence type="ECO:0000313" key="5">
    <source>
        <dbReference type="Proteomes" id="UP000694941"/>
    </source>
</evidence>
<dbReference type="RefSeq" id="XP_022235857.1">
    <property type="nucleotide sequence ID" value="XM_022380149.1"/>
</dbReference>
<dbReference type="GeneID" id="106476221"/>
<feature type="compositionally biased region" description="Basic residues" evidence="4">
    <location>
        <begin position="234"/>
        <end position="243"/>
    </location>
</feature>
<gene>
    <name evidence="6" type="primary">LOC106476221</name>
</gene>
<keyword evidence="2" id="KW-0378">Hydrolase</keyword>
<dbReference type="Proteomes" id="UP000694941">
    <property type="component" value="Unplaced"/>
</dbReference>
<name>A0ABM1RWV2_LIMPO</name>
<proteinExistence type="predicted"/>
<protein>
    <submittedName>
        <fullName evidence="6">DNA repair endonuclease XPF-like</fullName>
    </submittedName>
</protein>
<sequence length="344" mass="39194">MTTSMQAIQMSLLDLMDVCVKELKKINPTLDTDELTLENFISRSLEKIIKFQFDPVWHQLGPKTHRLVADLKTLRTILIYLTQYDCVTFYSLLKSIRDNVTNNFQISDWLFLDAAENMFLQARARVFGSENKNKIAKTAGGAKVFVKPEVSPKWETLIEVLTEIQEDVKSLEDTAPVLIVVEDERTHFQVKDLLRNGPDVLLTNLYNQLLNPDIKDTTQDDIKKSDRLKENSKKNKSPKKKGKTVAQMVGSDNDHVDHKVGDKNEKADSTECSKNTSDETSLIQATLIHAVHEGNDTMGLQRLLTEHSPKYIVMYDANMEVVRQLEVGFSCSYRLCLVLHFSTV</sequence>
<keyword evidence="1" id="KW-0227">DNA damage</keyword>
<keyword evidence="3" id="KW-0234">DNA repair</keyword>
<feature type="region of interest" description="Disordered" evidence="4">
    <location>
        <begin position="216"/>
        <end position="275"/>
    </location>
</feature>
<feature type="compositionally biased region" description="Basic and acidic residues" evidence="4">
    <location>
        <begin position="252"/>
        <end position="271"/>
    </location>
</feature>